<evidence type="ECO:0000313" key="3">
    <source>
        <dbReference type="EnsemblPlants" id="OPUNC03G29930.1"/>
    </source>
</evidence>
<feature type="domain" description="FHA" evidence="2">
    <location>
        <begin position="31"/>
        <end position="84"/>
    </location>
</feature>
<dbReference type="PROSITE" id="PS50006">
    <property type="entry name" value="FHA_DOMAIN"/>
    <property type="match status" value="1"/>
</dbReference>
<feature type="compositionally biased region" description="Basic and acidic residues" evidence="1">
    <location>
        <begin position="285"/>
        <end position="294"/>
    </location>
</feature>
<feature type="compositionally biased region" description="Acidic residues" evidence="1">
    <location>
        <begin position="229"/>
        <end position="243"/>
    </location>
</feature>
<dbReference type="HOGENOM" id="CLU_041860_0_0_1"/>
<dbReference type="InterPro" id="IPR000253">
    <property type="entry name" value="FHA_dom"/>
</dbReference>
<dbReference type="Gene3D" id="2.60.200.20">
    <property type="match status" value="1"/>
</dbReference>
<dbReference type="eggNOG" id="ENOG502S4P0">
    <property type="taxonomic scope" value="Eukaryota"/>
</dbReference>
<sequence length="475" mass="51375">MADAPPPVLTLQVKKGRRGGETRQWRAGAVLRVGRVATGNDLAVRDAGASQRHLSIEFLPPPASRWAVSDVGSSNGTLLNGSPLVPTVPSPLSDGDVIKIGESTALEVSIAPDSDPNPGPRRSSRQSAAVMGEQEKPPAVTRRGGRKNAAAAAAVEPPIAEKEEPEPEEAPVVTRRGARKKAAQPPKAEEHEKDEDEAEVVAVVTRRGGRKKAAEPPKPEEEHEKGKDEEQEEKEGDGEEEEVPVVTRRGRSRKAAPEAALAPPPPRTRSTRAAARRGKAVDTGLDERESEMAGKGRGRKCRSNARKCRMAVLEDNDDDEEQQEGVTAAAEEQIGDQPRAMAATDGEEEEDKVEAMDGEVEQNVKASEEEEEVPVARRGRARRAPKGKATASSNAHGVSDNAVEEEDGGRGEEAAMEVQGESSGRSSLETMTLREWFQRMNVYLPRMINEAAEEALSALRDRHRRIDEYISTLED</sequence>
<feature type="region of interest" description="Disordered" evidence="1">
    <location>
        <begin position="1"/>
        <end position="20"/>
    </location>
</feature>
<dbReference type="EnsemblPlants" id="OPUNC03G29930.1">
    <property type="protein sequence ID" value="OPUNC03G29930.1"/>
    <property type="gene ID" value="OPUNC03G29930"/>
</dbReference>
<dbReference type="Pfam" id="PF00498">
    <property type="entry name" value="FHA"/>
    <property type="match status" value="1"/>
</dbReference>
<dbReference type="SMART" id="SM00240">
    <property type="entry name" value="FHA"/>
    <property type="match status" value="1"/>
</dbReference>
<organism evidence="3">
    <name type="scientific">Oryza punctata</name>
    <name type="common">Red rice</name>
    <dbReference type="NCBI Taxonomy" id="4537"/>
    <lineage>
        <taxon>Eukaryota</taxon>
        <taxon>Viridiplantae</taxon>
        <taxon>Streptophyta</taxon>
        <taxon>Embryophyta</taxon>
        <taxon>Tracheophyta</taxon>
        <taxon>Spermatophyta</taxon>
        <taxon>Magnoliopsida</taxon>
        <taxon>Liliopsida</taxon>
        <taxon>Poales</taxon>
        <taxon>Poaceae</taxon>
        <taxon>BOP clade</taxon>
        <taxon>Oryzoideae</taxon>
        <taxon>Oryzeae</taxon>
        <taxon>Oryzinae</taxon>
        <taxon>Oryza</taxon>
    </lineage>
</organism>
<feature type="region of interest" description="Disordered" evidence="1">
    <location>
        <begin position="106"/>
        <end position="428"/>
    </location>
</feature>
<protein>
    <recommendedName>
        <fullName evidence="2">FHA domain-containing protein</fullName>
    </recommendedName>
</protein>
<proteinExistence type="predicted"/>
<dbReference type="InterPro" id="IPR008984">
    <property type="entry name" value="SMAD_FHA_dom_sf"/>
</dbReference>
<dbReference type="SUPFAM" id="SSF49879">
    <property type="entry name" value="SMAD/FHA domain"/>
    <property type="match status" value="1"/>
</dbReference>
<dbReference type="Gramene" id="OPUNC03G29930.1">
    <property type="protein sequence ID" value="OPUNC03G29930.1"/>
    <property type="gene ID" value="OPUNC03G29930"/>
</dbReference>
<reference evidence="3" key="1">
    <citation type="submission" date="2015-04" db="UniProtKB">
        <authorList>
            <consortium name="EnsemblPlants"/>
        </authorList>
    </citation>
    <scope>IDENTIFICATION</scope>
</reference>
<evidence type="ECO:0000313" key="4">
    <source>
        <dbReference type="Proteomes" id="UP000026962"/>
    </source>
</evidence>
<accession>A0A0E0KII8</accession>
<feature type="compositionally biased region" description="Basic residues" evidence="1">
    <location>
        <begin position="377"/>
        <end position="386"/>
    </location>
</feature>
<feature type="compositionally biased region" description="Acidic residues" evidence="1">
    <location>
        <begin position="314"/>
        <end position="323"/>
    </location>
</feature>
<feature type="compositionally biased region" description="Basic and acidic residues" evidence="1">
    <location>
        <begin position="212"/>
        <end position="228"/>
    </location>
</feature>
<evidence type="ECO:0000259" key="2">
    <source>
        <dbReference type="PROSITE" id="PS50006"/>
    </source>
</evidence>
<keyword evidence="4" id="KW-1185">Reference proteome</keyword>
<evidence type="ECO:0000256" key="1">
    <source>
        <dbReference type="SAM" id="MobiDB-lite"/>
    </source>
</evidence>
<dbReference type="PANTHER" id="PTHR23308">
    <property type="entry name" value="NUCLEAR INHIBITOR OF PROTEIN PHOSPHATASE-1"/>
    <property type="match status" value="1"/>
</dbReference>
<name>A0A0E0KII8_ORYPU</name>
<dbReference type="OMA" id="FCEHVKS"/>
<dbReference type="AlphaFoldDB" id="A0A0E0KII8"/>
<feature type="compositionally biased region" description="Basic residues" evidence="1">
    <location>
        <begin position="296"/>
        <end position="309"/>
    </location>
</feature>
<reference evidence="3" key="2">
    <citation type="submission" date="2018-05" db="EMBL/GenBank/DDBJ databases">
        <title>OpunRS2 (Oryza punctata Reference Sequence Version 2).</title>
        <authorList>
            <person name="Zhang J."/>
            <person name="Kudrna D."/>
            <person name="Lee S."/>
            <person name="Talag J."/>
            <person name="Welchert J."/>
            <person name="Wing R.A."/>
        </authorList>
    </citation>
    <scope>NUCLEOTIDE SEQUENCE [LARGE SCALE GENOMIC DNA]</scope>
</reference>
<feature type="compositionally biased region" description="Low complexity" evidence="1">
    <location>
        <begin position="149"/>
        <end position="158"/>
    </location>
</feature>
<feature type="compositionally biased region" description="Acidic residues" evidence="1">
    <location>
        <begin position="345"/>
        <end position="360"/>
    </location>
</feature>
<dbReference type="Proteomes" id="UP000026962">
    <property type="component" value="Chromosome 3"/>
</dbReference>
<dbReference type="InterPro" id="IPR050923">
    <property type="entry name" value="Cell_Proc_Reg/RNA_Proc"/>
</dbReference>